<keyword evidence="4" id="KW-1185">Reference proteome</keyword>
<feature type="domain" description="PepSY" evidence="2">
    <location>
        <begin position="137"/>
        <end position="192"/>
    </location>
</feature>
<feature type="chain" id="PRO_5045252571" evidence="1">
    <location>
        <begin position="30"/>
        <end position="206"/>
    </location>
</feature>
<feature type="signal peptide" evidence="1">
    <location>
        <begin position="1"/>
        <end position="29"/>
    </location>
</feature>
<proteinExistence type="predicted"/>
<reference evidence="3 4" key="1">
    <citation type="submission" date="2023-07" db="EMBL/GenBank/DDBJ databases">
        <title>Genomic Encyclopedia of Type Strains, Phase IV (KMG-IV): sequencing the most valuable type-strain genomes for metagenomic binning, comparative biology and taxonomic classification.</title>
        <authorList>
            <person name="Goeker M."/>
        </authorList>
    </citation>
    <scope>NUCLEOTIDE SEQUENCE [LARGE SCALE GENOMIC DNA]</scope>
    <source>
        <strain evidence="3 4">DSM 22170</strain>
    </source>
</reference>
<evidence type="ECO:0000259" key="2">
    <source>
        <dbReference type="Pfam" id="PF03413"/>
    </source>
</evidence>
<keyword evidence="1" id="KW-0732">Signal</keyword>
<evidence type="ECO:0000313" key="3">
    <source>
        <dbReference type="EMBL" id="MDR6242416.1"/>
    </source>
</evidence>
<dbReference type="Proteomes" id="UP001185028">
    <property type="component" value="Unassembled WGS sequence"/>
</dbReference>
<dbReference type="EMBL" id="JAVDQH010000001">
    <property type="protein sequence ID" value="MDR6242416.1"/>
    <property type="molecule type" value="Genomic_DNA"/>
</dbReference>
<protein>
    <submittedName>
        <fullName evidence="3">Membrane protein YkoI</fullName>
    </submittedName>
</protein>
<sequence length="206" mass="21806">MKNKWMNRKAGVGILAAALTVGAAGTVVAASNNNSSATVPDNSKVIGIQRAEAIALQKVPGGTVESIELDRERGKLYYEVDVNRSNGSDVDVHIDALSGAVVKSVNDDNDDDDAYVVPGKGNNSSSATVPSTAKVKTVDQAIAIAKTAVNGTVTDVERDREDGRIQYEVELRFTGGEAKVEIDAATGKIVKVDKDYDDHDDDQDND</sequence>
<dbReference type="InterPro" id="IPR025711">
    <property type="entry name" value="PepSY"/>
</dbReference>
<dbReference type="Gene3D" id="3.10.450.40">
    <property type="match status" value="2"/>
</dbReference>
<dbReference type="Pfam" id="PF03413">
    <property type="entry name" value="PepSY"/>
    <property type="match status" value="2"/>
</dbReference>
<gene>
    <name evidence="3" type="ORF">JOC58_000300</name>
</gene>
<name>A0ABU1IU30_9BACL</name>
<comment type="caution">
    <text evidence="3">The sequence shown here is derived from an EMBL/GenBank/DDBJ whole genome shotgun (WGS) entry which is preliminary data.</text>
</comment>
<accession>A0ABU1IU30</accession>
<evidence type="ECO:0000313" key="4">
    <source>
        <dbReference type="Proteomes" id="UP001185028"/>
    </source>
</evidence>
<evidence type="ECO:0000256" key="1">
    <source>
        <dbReference type="SAM" id="SignalP"/>
    </source>
</evidence>
<organism evidence="3 4">
    <name type="scientific">Paenibacillus hunanensis</name>
    <dbReference type="NCBI Taxonomy" id="539262"/>
    <lineage>
        <taxon>Bacteria</taxon>
        <taxon>Bacillati</taxon>
        <taxon>Bacillota</taxon>
        <taxon>Bacilli</taxon>
        <taxon>Bacillales</taxon>
        <taxon>Paenibacillaceae</taxon>
        <taxon>Paenibacillus</taxon>
    </lineage>
</organism>
<feature type="domain" description="PepSY" evidence="2">
    <location>
        <begin position="46"/>
        <end position="104"/>
    </location>
</feature>
<dbReference type="RefSeq" id="WP_188774875.1">
    <property type="nucleotide sequence ID" value="NZ_BMMB01000003.1"/>
</dbReference>